<evidence type="ECO:0000313" key="5">
    <source>
        <dbReference type="Proteomes" id="UP000250192"/>
    </source>
</evidence>
<evidence type="ECO:0000256" key="1">
    <source>
        <dbReference type="SAM" id="MobiDB-lite"/>
    </source>
</evidence>
<evidence type="ECO:0000256" key="2">
    <source>
        <dbReference type="SAM" id="Phobius"/>
    </source>
</evidence>
<evidence type="ECO:0000256" key="3">
    <source>
        <dbReference type="SAM" id="SignalP"/>
    </source>
</evidence>
<keyword evidence="2" id="KW-0812">Transmembrane</keyword>
<proteinExistence type="predicted"/>
<organism evidence="4 5">
    <name type="scientific">Schaalia odontolytica</name>
    <dbReference type="NCBI Taxonomy" id="1660"/>
    <lineage>
        <taxon>Bacteria</taxon>
        <taxon>Bacillati</taxon>
        <taxon>Actinomycetota</taxon>
        <taxon>Actinomycetes</taxon>
        <taxon>Actinomycetales</taxon>
        <taxon>Actinomycetaceae</taxon>
        <taxon>Schaalia</taxon>
    </lineage>
</organism>
<feature type="region of interest" description="Disordered" evidence="1">
    <location>
        <begin position="165"/>
        <end position="313"/>
    </location>
</feature>
<accession>A0A2X0U215</accession>
<feature type="compositionally biased region" description="Low complexity" evidence="1">
    <location>
        <begin position="172"/>
        <end position="297"/>
    </location>
</feature>
<feature type="signal peptide" evidence="3">
    <location>
        <begin position="1"/>
        <end position="23"/>
    </location>
</feature>
<gene>
    <name evidence="4" type="ORF">NCTC9935_01699</name>
</gene>
<reference evidence="4 5" key="1">
    <citation type="submission" date="2018-06" db="EMBL/GenBank/DDBJ databases">
        <authorList>
            <consortium name="Pathogen Informatics"/>
            <person name="Doyle S."/>
        </authorList>
    </citation>
    <scope>NUCLEOTIDE SEQUENCE [LARGE SCALE GENOMIC DNA]</scope>
    <source>
        <strain evidence="4 5">NCTC9935</strain>
    </source>
</reference>
<sequence length="351" mass="34444">MSLLALTASASVVGAMFVSVAPAYSVDGIGDVAAQCLTASEAGASIVVSSNVPVGAPLHVEGSGWGASTGDALGFVVVTLDDGQEVRPDGVALPSWVPASVERNKSAWAAAKVDAEGVFSIDFDLPAAWAIGSSHQVMIGDGVTGNYVQVEVSIVGATAEARSCTLKPTDGSSADAADPVADDTVAPTADSATDSLPVVPSDVVADDASPSINGEPPVSTSQPVPPVGVQARTSPTPAASDAASPDASPSASTSSSSAGGASASASSSSSVAGSDSGADPTPEPSTSSAQQSVSASQIGPKAHSEQQASNQAAHEQESRLYGWVVAGGGLLVLLGAIVTVSIVRRSHGLMR</sequence>
<feature type="chain" id="PRO_5016095322" evidence="3">
    <location>
        <begin position="24"/>
        <end position="351"/>
    </location>
</feature>
<dbReference type="EMBL" id="UAPR01000007">
    <property type="protein sequence ID" value="SPT56174.1"/>
    <property type="molecule type" value="Genomic_DNA"/>
</dbReference>
<dbReference type="AlphaFoldDB" id="A0A2X0U215"/>
<keyword evidence="2" id="KW-0472">Membrane</keyword>
<protein>
    <submittedName>
        <fullName evidence="4">Uncharacterized protein</fullName>
    </submittedName>
</protein>
<keyword evidence="5" id="KW-1185">Reference proteome</keyword>
<name>A0A2X0U215_9ACTO</name>
<keyword evidence="2" id="KW-1133">Transmembrane helix</keyword>
<evidence type="ECO:0000313" key="4">
    <source>
        <dbReference type="EMBL" id="SPT56174.1"/>
    </source>
</evidence>
<feature type="transmembrane region" description="Helical" evidence="2">
    <location>
        <begin position="320"/>
        <end position="343"/>
    </location>
</feature>
<dbReference type="Proteomes" id="UP000250192">
    <property type="component" value="Unassembled WGS sequence"/>
</dbReference>
<keyword evidence="3" id="KW-0732">Signal</keyword>